<comment type="catalytic activity">
    <reaction evidence="11">
        <text>ATP + H2O = ADP + phosphate + H(+)</text>
        <dbReference type="Rhea" id="RHEA:13065"/>
        <dbReference type="ChEBI" id="CHEBI:15377"/>
        <dbReference type="ChEBI" id="CHEBI:15378"/>
        <dbReference type="ChEBI" id="CHEBI:30616"/>
        <dbReference type="ChEBI" id="CHEBI:43474"/>
        <dbReference type="ChEBI" id="CHEBI:456216"/>
    </reaction>
    <physiologicalReaction direction="left-to-right" evidence="11">
        <dbReference type="Rhea" id="RHEA:13066"/>
    </physiologicalReaction>
</comment>
<evidence type="ECO:0000256" key="7">
    <source>
        <dbReference type="ARBA" id="ARBA00022840"/>
    </source>
</evidence>
<protein>
    <recommendedName>
        <fullName evidence="19">Mitochondrial chaperone BCS1</fullName>
    </recommendedName>
</protein>
<proteinExistence type="inferred from homology"/>
<evidence type="ECO:0000256" key="8">
    <source>
        <dbReference type="ARBA" id="ARBA00022989"/>
    </source>
</evidence>
<feature type="domain" description="AAA+ ATPase" evidence="14">
    <location>
        <begin position="147"/>
        <end position="310"/>
    </location>
</feature>
<evidence type="ECO:0000259" key="15">
    <source>
        <dbReference type="SMART" id="SM01024"/>
    </source>
</evidence>
<evidence type="ECO:0000313" key="17">
    <source>
        <dbReference type="EnsemblFungi" id="EJT68525"/>
    </source>
</evidence>
<organism evidence="16">
    <name type="scientific">Gaeumannomyces tritici (strain R3-111a-1)</name>
    <name type="common">Wheat and barley take-all root rot fungus</name>
    <name type="synonym">Gaeumannomyces graminis var. tritici</name>
    <dbReference type="NCBI Taxonomy" id="644352"/>
    <lineage>
        <taxon>Eukaryota</taxon>
        <taxon>Fungi</taxon>
        <taxon>Dikarya</taxon>
        <taxon>Ascomycota</taxon>
        <taxon>Pezizomycotina</taxon>
        <taxon>Sordariomycetes</taxon>
        <taxon>Sordariomycetidae</taxon>
        <taxon>Magnaporthales</taxon>
        <taxon>Magnaporthaceae</taxon>
        <taxon>Gaeumannomyces</taxon>
    </lineage>
</organism>
<keyword evidence="3" id="KW-0812">Transmembrane</keyword>
<comment type="similarity">
    <text evidence="2">Belongs to the AAA ATPase family. BCS1 subfamily.</text>
</comment>
<evidence type="ECO:0000256" key="11">
    <source>
        <dbReference type="ARBA" id="ARBA00048778"/>
    </source>
</evidence>
<evidence type="ECO:0000313" key="16">
    <source>
        <dbReference type="EMBL" id="EJT68525.1"/>
    </source>
</evidence>
<keyword evidence="5" id="KW-0999">Mitochondrion inner membrane</keyword>
<feature type="compositionally biased region" description="Polar residues" evidence="13">
    <location>
        <begin position="332"/>
        <end position="343"/>
    </location>
</feature>
<name>J3PK48_GAET3</name>
<dbReference type="HOGENOM" id="CLU_010189_4_2_1"/>
<dbReference type="GO" id="GO:0005743">
    <property type="term" value="C:mitochondrial inner membrane"/>
    <property type="evidence" value="ECO:0007669"/>
    <property type="project" value="UniProtKB-SubCell"/>
</dbReference>
<dbReference type="SUPFAM" id="SSF52540">
    <property type="entry name" value="P-loop containing nucleoside triphosphate hydrolases"/>
    <property type="match status" value="1"/>
</dbReference>
<dbReference type="VEuPathDB" id="FungiDB:GGTG_13894"/>
<dbReference type="RefSeq" id="XP_009230082.1">
    <property type="nucleotide sequence ID" value="XM_009231818.1"/>
</dbReference>
<dbReference type="InterPro" id="IPR003960">
    <property type="entry name" value="ATPase_AAA_CS"/>
</dbReference>
<evidence type="ECO:0000256" key="13">
    <source>
        <dbReference type="SAM" id="MobiDB-lite"/>
    </source>
</evidence>
<keyword evidence="10" id="KW-0472">Membrane</keyword>
<dbReference type="Pfam" id="PF25426">
    <property type="entry name" value="AAA_lid_BCS1"/>
    <property type="match status" value="1"/>
</dbReference>
<dbReference type="SMART" id="SM00382">
    <property type="entry name" value="AAA"/>
    <property type="match status" value="1"/>
</dbReference>
<evidence type="ECO:0000256" key="3">
    <source>
        <dbReference type="ARBA" id="ARBA00022692"/>
    </source>
</evidence>
<evidence type="ECO:0000256" key="4">
    <source>
        <dbReference type="ARBA" id="ARBA00022741"/>
    </source>
</evidence>
<feature type="domain" description="BCS1 N-terminal" evidence="15">
    <location>
        <begin position="2"/>
        <end position="114"/>
    </location>
</feature>
<reference evidence="17" key="5">
    <citation type="submission" date="2018-04" db="UniProtKB">
        <authorList>
            <consortium name="EnsemblFungi"/>
        </authorList>
    </citation>
    <scope>IDENTIFICATION</scope>
    <source>
        <strain evidence="17">R3-111a-1</strain>
    </source>
</reference>
<dbReference type="AlphaFoldDB" id="J3PK48"/>
<gene>
    <name evidence="17" type="primary">20354352</name>
    <name evidence="16" type="ORF">GGTG_13894</name>
</gene>
<reference evidence="18" key="1">
    <citation type="submission" date="2010-07" db="EMBL/GenBank/DDBJ databases">
        <title>The genome sequence of Gaeumannomyces graminis var. tritici strain R3-111a-1.</title>
        <authorList>
            <consortium name="The Broad Institute Genome Sequencing Platform"/>
            <person name="Ma L.-J."/>
            <person name="Dead R."/>
            <person name="Young S."/>
            <person name="Zeng Q."/>
            <person name="Koehrsen M."/>
            <person name="Alvarado L."/>
            <person name="Berlin A."/>
            <person name="Chapman S.B."/>
            <person name="Chen Z."/>
            <person name="Freedman E."/>
            <person name="Gellesch M."/>
            <person name="Goldberg J."/>
            <person name="Griggs A."/>
            <person name="Gujja S."/>
            <person name="Heilman E.R."/>
            <person name="Heiman D."/>
            <person name="Hepburn T."/>
            <person name="Howarth C."/>
            <person name="Jen D."/>
            <person name="Larson L."/>
            <person name="Mehta T."/>
            <person name="Neiman D."/>
            <person name="Pearson M."/>
            <person name="Roberts A."/>
            <person name="Saif S."/>
            <person name="Shea T."/>
            <person name="Shenoy N."/>
            <person name="Sisk P."/>
            <person name="Stolte C."/>
            <person name="Sykes S."/>
            <person name="Walk T."/>
            <person name="White J."/>
            <person name="Yandava C."/>
            <person name="Haas B."/>
            <person name="Nusbaum C."/>
            <person name="Birren B."/>
        </authorList>
    </citation>
    <scope>NUCLEOTIDE SEQUENCE [LARGE SCALE GENOMIC DNA]</scope>
    <source>
        <strain evidence="18">R3-111a-1</strain>
    </source>
</reference>
<dbReference type="InterPro" id="IPR027417">
    <property type="entry name" value="P-loop_NTPase"/>
</dbReference>
<comment type="subcellular location">
    <subcellularLocation>
        <location evidence="1">Mitochondrion inner membrane</location>
        <topology evidence="1">Single-pass membrane protein</topology>
    </subcellularLocation>
</comment>
<evidence type="ECO:0000256" key="6">
    <source>
        <dbReference type="ARBA" id="ARBA00022801"/>
    </source>
</evidence>
<feature type="compositionally biased region" description="Basic residues" evidence="13">
    <location>
        <begin position="233"/>
        <end position="243"/>
    </location>
</feature>
<dbReference type="GeneID" id="20354352"/>
<dbReference type="InterPro" id="IPR057495">
    <property type="entry name" value="AAA_lid_BCS1"/>
</dbReference>
<evidence type="ECO:0000256" key="5">
    <source>
        <dbReference type="ARBA" id="ARBA00022792"/>
    </source>
</evidence>
<reference evidence="16" key="3">
    <citation type="submission" date="2010-09" db="EMBL/GenBank/DDBJ databases">
        <title>Annotation of Gaeumannomyces graminis var. tritici R3-111a-1.</title>
        <authorList>
            <consortium name="The Broad Institute Genome Sequencing Platform"/>
            <person name="Ma L.-J."/>
            <person name="Dead R."/>
            <person name="Young S.K."/>
            <person name="Zeng Q."/>
            <person name="Gargeya S."/>
            <person name="Fitzgerald M."/>
            <person name="Haas B."/>
            <person name="Abouelleil A."/>
            <person name="Alvarado L."/>
            <person name="Arachchi H.M."/>
            <person name="Berlin A."/>
            <person name="Brown A."/>
            <person name="Chapman S.B."/>
            <person name="Chen Z."/>
            <person name="Dunbar C."/>
            <person name="Freedman E."/>
            <person name="Gearin G."/>
            <person name="Gellesch M."/>
            <person name="Goldberg J."/>
            <person name="Griggs A."/>
            <person name="Gujja S."/>
            <person name="Heiman D."/>
            <person name="Howarth C."/>
            <person name="Larson L."/>
            <person name="Lui A."/>
            <person name="MacDonald P.J.P."/>
            <person name="Mehta T."/>
            <person name="Montmayeur A."/>
            <person name="Murphy C."/>
            <person name="Neiman D."/>
            <person name="Pearson M."/>
            <person name="Priest M."/>
            <person name="Roberts A."/>
            <person name="Saif S."/>
            <person name="Shea T."/>
            <person name="Shenoy N."/>
            <person name="Sisk P."/>
            <person name="Stolte C."/>
            <person name="Sykes S."/>
            <person name="Yandava C."/>
            <person name="Wortman J."/>
            <person name="Nusbaum C."/>
            <person name="Birren B."/>
        </authorList>
    </citation>
    <scope>NUCLEOTIDE SEQUENCE</scope>
    <source>
        <strain evidence="16">R3-111a-1</strain>
    </source>
</reference>
<dbReference type="GO" id="GO:0016887">
    <property type="term" value="F:ATP hydrolysis activity"/>
    <property type="evidence" value="ECO:0007669"/>
    <property type="project" value="InterPro"/>
</dbReference>
<evidence type="ECO:0000256" key="12">
    <source>
        <dbReference type="RuleBase" id="RU003651"/>
    </source>
</evidence>
<dbReference type="InterPro" id="IPR050747">
    <property type="entry name" value="Mitochondrial_chaperone_BCS1"/>
</dbReference>
<dbReference type="EMBL" id="GL385468">
    <property type="protein sequence ID" value="EJT68525.1"/>
    <property type="molecule type" value="Genomic_DNA"/>
</dbReference>
<dbReference type="GO" id="GO:0005524">
    <property type="term" value="F:ATP binding"/>
    <property type="evidence" value="ECO:0007669"/>
    <property type="project" value="UniProtKB-KW"/>
</dbReference>
<dbReference type="eggNOG" id="KOG0743">
    <property type="taxonomic scope" value="Eukaryota"/>
</dbReference>
<dbReference type="EnsemblFungi" id="EJT68525">
    <property type="protein sequence ID" value="EJT68525"/>
    <property type="gene ID" value="GGTG_13894"/>
</dbReference>
<dbReference type="PROSITE" id="PS00674">
    <property type="entry name" value="AAA"/>
    <property type="match status" value="1"/>
</dbReference>
<evidence type="ECO:0000256" key="2">
    <source>
        <dbReference type="ARBA" id="ARBA00007448"/>
    </source>
</evidence>
<evidence type="ECO:0000313" key="18">
    <source>
        <dbReference type="Proteomes" id="UP000006039"/>
    </source>
</evidence>
<reference evidence="16" key="2">
    <citation type="submission" date="2010-07" db="EMBL/GenBank/DDBJ databases">
        <authorList>
            <consortium name="The Broad Institute Genome Sequencing Platform"/>
            <consortium name="Broad Institute Genome Sequencing Center for Infectious Disease"/>
            <person name="Ma L.-J."/>
            <person name="Dead R."/>
            <person name="Young S."/>
            <person name="Zeng Q."/>
            <person name="Koehrsen M."/>
            <person name="Alvarado L."/>
            <person name="Berlin A."/>
            <person name="Chapman S.B."/>
            <person name="Chen Z."/>
            <person name="Freedman E."/>
            <person name="Gellesch M."/>
            <person name="Goldberg J."/>
            <person name="Griggs A."/>
            <person name="Gujja S."/>
            <person name="Heilman E.R."/>
            <person name="Heiman D."/>
            <person name="Hepburn T."/>
            <person name="Howarth C."/>
            <person name="Jen D."/>
            <person name="Larson L."/>
            <person name="Mehta T."/>
            <person name="Neiman D."/>
            <person name="Pearson M."/>
            <person name="Roberts A."/>
            <person name="Saif S."/>
            <person name="Shea T."/>
            <person name="Shenoy N."/>
            <person name="Sisk P."/>
            <person name="Stolte C."/>
            <person name="Sykes S."/>
            <person name="Walk T."/>
            <person name="White J."/>
            <person name="Yandava C."/>
            <person name="Haas B."/>
            <person name="Nusbaum C."/>
            <person name="Birren B."/>
        </authorList>
    </citation>
    <scope>NUCLEOTIDE SEQUENCE</scope>
    <source>
        <strain evidence="16">R3-111a-1</strain>
    </source>
</reference>
<dbReference type="Pfam" id="PF00004">
    <property type="entry name" value="AAA"/>
    <property type="match status" value="2"/>
</dbReference>
<dbReference type="InterPro" id="IPR003959">
    <property type="entry name" value="ATPase_AAA_core"/>
</dbReference>
<dbReference type="SMART" id="SM01024">
    <property type="entry name" value="BCS1_N"/>
    <property type="match status" value="1"/>
</dbReference>
<keyword evidence="8" id="KW-1133">Transmembrane helix</keyword>
<keyword evidence="9" id="KW-0496">Mitochondrion</keyword>
<accession>J3PK48</accession>
<keyword evidence="18" id="KW-1185">Reference proteome</keyword>
<sequence>MQPPRYIPAMGSHRFYFRGTYFRIYRERESMLASNSNHFGASVIKDTETMVLSCFSFSAEPIKRLLQHIREVCFKGSSGRTIIKRPGPSMTRRFGGGNGWSTVANRPVRPMSTVVLDNKQKGQLLSDINEYLHPNAPMWYATRGIPLRRGYLFHGPPGTGKTSLSFAVAGVFGLDIFVISLLDPGLTEEDLILLFNSLPRRCVVLLEDIDTAGLSRPDNDKDDFARDSNKAARPVRAHPKAKRGGYTMGGPGFEREGNGISLSGLLNAIDGVASHEGRVLIMTTNRPEVLDEALIRPGRVDLQIAFKNATKNQAGELFQHMYAQRIPVTGASGTITQDNTNEKNGAGAHGSGSEQSEAAAELARNAADFSKNIHECRFSPAEIQGFLLKHKDDPHRALREVENWVSETNRQKESNSMALQVQ</sequence>
<reference evidence="17" key="4">
    <citation type="journal article" date="2015" name="G3 (Bethesda)">
        <title>Genome sequences of three phytopathogenic species of the Magnaporthaceae family of fungi.</title>
        <authorList>
            <person name="Okagaki L.H."/>
            <person name="Nunes C.C."/>
            <person name="Sailsbery J."/>
            <person name="Clay B."/>
            <person name="Brown D."/>
            <person name="John T."/>
            <person name="Oh Y."/>
            <person name="Young N."/>
            <person name="Fitzgerald M."/>
            <person name="Haas B.J."/>
            <person name="Zeng Q."/>
            <person name="Young S."/>
            <person name="Adiconis X."/>
            <person name="Fan L."/>
            <person name="Levin J.Z."/>
            <person name="Mitchell T.K."/>
            <person name="Okubara P.A."/>
            <person name="Farman M.L."/>
            <person name="Kohn L.M."/>
            <person name="Birren B."/>
            <person name="Ma L.-J."/>
            <person name="Dean R.A."/>
        </authorList>
    </citation>
    <scope>NUCLEOTIDE SEQUENCE</scope>
    <source>
        <strain evidence="17">R3-111a-1</strain>
    </source>
</reference>
<keyword evidence="4 12" id="KW-0547">Nucleotide-binding</keyword>
<dbReference type="OrthoDB" id="10251412at2759"/>
<dbReference type="Pfam" id="PF08740">
    <property type="entry name" value="BCS1_N"/>
    <property type="match status" value="1"/>
</dbReference>
<feature type="region of interest" description="Disordered" evidence="13">
    <location>
        <begin position="332"/>
        <end position="358"/>
    </location>
</feature>
<dbReference type="InterPro" id="IPR003593">
    <property type="entry name" value="AAA+_ATPase"/>
</dbReference>
<dbReference type="InterPro" id="IPR014851">
    <property type="entry name" value="BCS1_N"/>
</dbReference>
<evidence type="ECO:0000259" key="14">
    <source>
        <dbReference type="SMART" id="SM00382"/>
    </source>
</evidence>
<feature type="region of interest" description="Disordered" evidence="13">
    <location>
        <begin position="216"/>
        <end position="250"/>
    </location>
</feature>
<evidence type="ECO:0008006" key="19">
    <source>
        <dbReference type="Google" id="ProtNLM"/>
    </source>
</evidence>
<dbReference type="STRING" id="644352.J3PK48"/>
<dbReference type="PANTHER" id="PTHR23070">
    <property type="entry name" value="BCS1 AAA-TYPE ATPASE"/>
    <property type="match status" value="1"/>
</dbReference>
<evidence type="ECO:0000256" key="1">
    <source>
        <dbReference type="ARBA" id="ARBA00004434"/>
    </source>
</evidence>
<evidence type="ECO:0000256" key="9">
    <source>
        <dbReference type="ARBA" id="ARBA00023128"/>
    </source>
</evidence>
<keyword evidence="7 12" id="KW-0067">ATP-binding</keyword>
<dbReference type="Gene3D" id="3.40.50.300">
    <property type="entry name" value="P-loop containing nucleotide triphosphate hydrolases"/>
    <property type="match status" value="1"/>
</dbReference>
<keyword evidence="6" id="KW-0378">Hydrolase</keyword>
<feature type="compositionally biased region" description="Basic and acidic residues" evidence="13">
    <location>
        <begin position="217"/>
        <end position="230"/>
    </location>
</feature>
<dbReference type="Proteomes" id="UP000006039">
    <property type="component" value="Unassembled WGS sequence"/>
</dbReference>
<evidence type="ECO:0000256" key="10">
    <source>
        <dbReference type="ARBA" id="ARBA00023136"/>
    </source>
</evidence>